<proteinExistence type="predicted"/>
<dbReference type="GO" id="GO:0016491">
    <property type="term" value="F:oxidoreductase activity"/>
    <property type="evidence" value="ECO:0007669"/>
    <property type="project" value="InterPro"/>
</dbReference>
<evidence type="ECO:0000313" key="2">
    <source>
        <dbReference type="EMBL" id="BDG59596.1"/>
    </source>
</evidence>
<dbReference type="InterPro" id="IPR011032">
    <property type="entry name" value="GroES-like_sf"/>
</dbReference>
<reference evidence="2" key="1">
    <citation type="submission" date="2022-03" db="EMBL/GenBank/DDBJ databases">
        <title>Complete genome sequence of Caldinitratiruptor microaerophilus.</title>
        <authorList>
            <person name="Mukaiyama R."/>
            <person name="Nishiyama T."/>
            <person name="Ueda K."/>
        </authorList>
    </citation>
    <scope>NUCLEOTIDE SEQUENCE</scope>
    <source>
        <strain evidence="2">JCM 16183</strain>
    </source>
</reference>
<dbReference type="InterPro" id="IPR013154">
    <property type="entry name" value="ADH-like_N"/>
</dbReference>
<evidence type="ECO:0000313" key="3">
    <source>
        <dbReference type="Proteomes" id="UP001163687"/>
    </source>
</evidence>
<dbReference type="PANTHER" id="PTHR45033">
    <property type="match status" value="1"/>
</dbReference>
<dbReference type="Pfam" id="PF08240">
    <property type="entry name" value="ADH_N"/>
    <property type="match status" value="1"/>
</dbReference>
<dbReference type="InterPro" id="IPR036291">
    <property type="entry name" value="NAD(P)-bd_dom_sf"/>
</dbReference>
<dbReference type="EMBL" id="AP025628">
    <property type="protein sequence ID" value="BDG59596.1"/>
    <property type="molecule type" value="Genomic_DNA"/>
</dbReference>
<feature type="domain" description="Enoyl reductase (ER)" evidence="1">
    <location>
        <begin position="10"/>
        <end position="339"/>
    </location>
</feature>
<name>A0AA35G5K8_9FIRM</name>
<keyword evidence="3" id="KW-1185">Reference proteome</keyword>
<dbReference type="SUPFAM" id="SSF51735">
    <property type="entry name" value="NAD(P)-binding Rossmann-fold domains"/>
    <property type="match status" value="1"/>
</dbReference>
<protein>
    <submittedName>
        <fullName evidence="2">Alcohol dehydrogenase</fullName>
    </submittedName>
</protein>
<dbReference type="Pfam" id="PF00107">
    <property type="entry name" value="ADH_zinc_N"/>
    <property type="match status" value="1"/>
</dbReference>
<dbReference type="InterPro" id="IPR052711">
    <property type="entry name" value="Zinc_ADH-like"/>
</dbReference>
<dbReference type="AlphaFoldDB" id="A0AA35G5K8"/>
<accession>A0AA35G5K8</accession>
<organism evidence="2 3">
    <name type="scientific">Caldinitratiruptor microaerophilus</name>
    <dbReference type="NCBI Taxonomy" id="671077"/>
    <lineage>
        <taxon>Bacteria</taxon>
        <taxon>Bacillati</taxon>
        <taxon>Bacillota</taxon>
        <taxon>Clostridia</taxon>
        <taxon>Eubacteriales</taxon>
        <taxon>Symbiobacteriaceae</taxon>
        <taxon>Caldinitratiruptor</taxon>
    </lineage>
</organism>
<dbReference type="KEGG" id="cmic:caldi_06860"/>
<sequence length="344" mass="35936">MKAVVLAQPGTADSLVLTERPDPSPGPGEAVVRLHAAALNHRDLFLRSGATSQGFPPFVMGSDGAGVVEAVGPGVTSVRPGDPVVINPTLSCGTCPACLAGEHSLCDRFQILGGPSDGTLAEFVRVPAQNLYPKPQHLDFRQAAALPLALATAWRAVVSRGRLQPGETVLIHGIGGGVALYALQIAVAMGARAIVTSSSDDKLRRALEMGASAAIHYRREDVAARVKELTDGRGADLVVDSGGRLTLPISVEAVRRGGRIAYFGATTGAEGTLNFRALFWKQVALLGTTMSNQSEFAAALRFVGHVRLVPQVARVFPLAEAAQAFTLLERGEQFGKVVLAVAPA</sequence>
<dbReference type="SMART" id="SM00829">
    <property type="entry name" value="PKS_ER"/>
    <property type="match status" value="1"/>
</dbReference>
<dbReference type="Gene3D" id="3.40.50.720">
    <property type="entry name" value="NAD(P)-binding Rossmann-like Domain"/>
    <property type="match status" value="1"/>
</dbReference>
<dbReference type="PANTHER" id="PTHR45033:SF3">
    <property type="entry name" value="DEHYDROGENASE, PUTATIVE (AFU_ORTHOLOGUE AFUA_2G13270)-RELATED"/>
    <property type="match status" value="1"/>
</dbReference>
<dbReference type="InterPro" id="IPR013149">
    <property type="entry name" value="ADH-like_C"/>
</dbReference>
<dbReference type="Proteomes" id="UP001163687">
    <property type="component" value="Chromosome"/>
</dbReference>
<evidence type="ECO:0000259" key="1">
    <source>
        <dbReference type="SMART" id="SM00829"/>
    </source>
</evidence>
<dbReference type="SUPFAM" id="SSF50129">
    <property type="entry name" value="GroES-like"/>
    <property type="match status" value="1"/>
</dbReference>
<dbReference type="InterPro" id="IPR020843">
    <property type="entry name" value="ER"/>
</dbReference>
<dbReference type="RefSeq" id="WP_264843713.1">
    <property type="nucleotide sequence ID" value="NZ_AP025628.1"/>
</dbReference>
<dbReference type="Gene3D" id="3.90.180.10">
    <property type="entry name" value="Medium-chain alcohol dehydrogenases, catalytic domain"/>
    <property type="match status" value="1"/>
</dbReference>
<gene>
    <name evidence="2" type="ORF">caldi_06860</name>
</gene>